<evidence type="ECO:0000313" key="8">
    <source>
        <dbReference type="EMBL" id="CAH2216203.1"/>
    </source>
</evidence>
<evidence type="ECO:0000256" key="2">
    <source>
        <dbReference type="ARBA" id="ARBA00010617"/>
    </source>
</evidence>
<keyword evidence="7" id="KW-0503">Monooxygenase</keyword>
<evidence type="ECO:0000256" key="5">
    <source>
        <dbReference type="ARBA" id="ARBA00023002"/>
    </source>
</evidence>
<dbReference type="EMBL" id="CAKXAJ010014415">
    <property type="protein sequence ID" value="CAH2216203.1"/>
    <property type="molecule type" value="Genomic_DNA"/>
</dbReference>
<dbReference type="GO" id="GO:0020037">
    <property type="term" value="F:heme binding"/>
    <property type="evidence" value="ECO:0007669"/>
    <property type="project" value="InterPro"/>
</dbReference>
<comment type="similarity">
    <text evidence="2">Belongs to the cytochrome P450 family.</text>
</comment>
<dbReference type="InterPro" id="IPR036396">
    <property type="entry name" value="Cyt_P450_sf"/>
</dbReference>
<dbReference type="OrthoDB" id="3934656at2759"/>
<dbReference type="InterPro" id="IPR002401">
    <property type="entry name" value="Cyt_P450_E_grp-I"/>
</dbReference>
<dbReference type="PANTHER" id="PTHR24300:SF376">
    <property type="entry name" value="CYTOCHROME P450 15A1"/>
    <property type="match status" value="1"/>
</dbReference>
<dbReference type="GO" id="GO:0006805">
    <property type="term" value="P:xenobiotic metabolic process"/>
    <property type="evidence" value="ECO:0007669"/>
    <property type="project" value="TreeGrafter"/>
</dbReference>
<dbReference type="Pfam" id="PF00067">
    <property type="entry name" value="p450"/>
    <property type="match status" value="1"/>
</dbReference>
<dbReference type="InterPro" id="IPR050182">
    <property type="entry name" value="Cytochrome_P450_fam2"/>
</dbReference>
<evidence type="ECO:0000256" key="4">
    <source>
        <dbReference type="ARBA" id="ARBA00022723"/>
    </source>
</evidence>
<dbReference type="PANTHER" id="PTHR24300">
    <property type="entry name" value="CYTOCHROME P450 508A4-RELATED"/>
    <property type="match status" value="1"/>
</dbReference>
<evidence type="ECO:0000256" key="1">
    <source>
        <dbReference type="ARBA" id="ARBA00001971"/>
    </source>
</evidence>
<gene>
    <name evidence="8" type="primary">jg6258</name>
    <name evidence="8" type="ORF">PAEG_LOCUS4261</name>
</gene>
<evidence type="ECO:0000256" key="3">
    <source>
        <dbReference type="ARBA" id="ARBA00022617"/>
    </source>
</evidence>
<feature type="non-terminal residue" evidence="8">
    <location>
        <position position="94"/>
    </location>
</feature>
<dbReference type="GO" id="GO:0016712">
    <property type="term" value="F:oxidoreductase activity, acting on paired donors, with incorporation or reduction of molecular oxygen, reduced flavin or flavoprotein as one donor, and incorporation of one atom of oxygen"/>
    <property type="evidence" value="ECO:0007669"/>
    <property type="project" value="TreeGrafter"/>
</dbReference>
<dbReference type="SUPFAM" id="SSF48264">
    <property type="entry name" value="Cytochrome P450"/>
    <property type="match status" value="1"/>
</dbReference>
<keyword evidence="6" id="KW-0408">Iron</keyword>
<dbReference type="GO" id="GO:0005506">
    <property type="term" value="F:iron ion binding"/>
    <property type="evidence" value="ECO:0007669"/>
    <property type="project" value="InterPro"/>
</dbReference>
<organism evidence="8 9">
    <name type="scientific">Pararge aegeria aegeria</name>
    <dbReference type="NCBI Taxonomy" id="348720"/>
    <lineage>
        <taxon>Eukaryota</taxon>
        <taxon>Metazoa</taxon>
        <taxon>Ecdysozoa</taxon>
        <taxon>Arthropoda</taxon>
        <taxon>Hexapoda</taxon>
        <taxon>Insecta</taxon>
        <taxon>Pterygota</taxon>
        <taxon>Neoptera</taxon>
        <taxon>Endopterygota</taxon>
        <taxon>Lepidoptera</taxon>
        <taxon>Glossata</taxon>
        <taxon>Ditrysia</taxon>
        <taxon>Papilionoidea</taxon>
        <taxon>Nymphalidae</taxon>
        <taxon>Satyrinae</taxon>
        <taxon>Satyrini</taxon>
        <taxon>Parargina</taxon>
        <taxon>Pararge</taxon>
    </lineage>
</organism>
<keyword evidence="9" id="KW-1185">Reference proteome</keyword>
<dbReference type="AlphaFoldDB" id="A0A8S4QQN1"/>
<accession>A0A8S4QQN1</accession>
<keyword evidence="5" id="KW-0560">Oxidoreductase</keyword>
<evidence type="ECO:0000256" key="7">
    <source>
        <dbReference type="ARBA" id="ARBA00023033"/>
    </source>
</evidence>
<reference evidence="8" key="1">
    <citation type="submission" date="2022-03" db="EMBL/GenBank/DDBJ databases">
        <authorList>
            <person name="Lindestad O."/>
        </authorList>
    </citation>
    <scope>NUCLEOTIDE SEQUENCE</scope>
</reference>
<proteinExistence type="inferred from homology"/>
<keyword evidence="4" id="KW-0479">Metal-binding</keyword>
<dbReference type="PRINTS" id="PR00463">
    <property type="entry name" value="EP450I"/>
</dbReference>
<name>A0A8S4QQN1_9NEOP</name>
<dbReference type="InterPro" id="IPR001128">
    <property type="entry name" value="Cyt_P450"/>
</dbReference>
<dbReference type="GO" id="GO:0006082">
    <property type="term" value="P:organic acid metabolic process"/>
    <property type="evidence" value="ECO:0007669"/>
    <property type="project" value="TreeGrafter"/>
</dbReference>
<dbReference type="GO" id="GO:0008395">
    <property type="term" value="F:steroid hydroxylase activity"/>
    <property type="evidence" value="ECO:0007669"/>
    <property type="project" value="TreeGrafter"/>
</dbReference>
<protein>
    <submittedName>
        <fullName evidence="8">Jg6258 protein</fullName>
    </submittedName>
</protein>
<evidence type="ECO:0000256" key="6">
    <source>
        <dbReference type="ARBA" id="ARBA00023004"/>
    </source>
</evidence>
<dbReference type="Proteomes" id="UP000838756">
    <property type="component" value="Unassembled WGS sequence"/>
</dbReference>
<evidence type="ECO:0000313" key="9">
    <source>
        <dbReference type="Proteomes" id="UP000838756"/>
    </source>
</evidence>
<feature type="non-terminal residue" evidence="8">
    <location>
        <position position="1"/>
    </location>
</feature>
<sequence>MNGVRPIGLIYTSAFLAEVHRGCTIAPFLGGRRALTDVEMDGYLIPMGTTVLVSTGDLHKDPNFWDEPDKFKPERFIDENGTLRITSNFHPFGL</sequence>
<dbReference type="GO" id="GO:0005737">
    <property type="term" value="C:cytoplasm"/>
    <property type="evidence" value="ECO:0007669"/>
    <property type="project" value="TreeGrafter"/>
</dbReference>
<comment type="caution">
    <text evidence="8">The sequence shown here is derived from an EMBL/GenBank/DDBJ whole genome shotgun (WGS) entry which is preliminary data.</text>
</comment>
<comment type="cofactor">
    <cofactor evidence="1">
        <name>heme</name>
        <dbReference type="ChEBI" id="CHEBI:30413"/>
    </cofactor>
</comment>
<keyword evidence="3" id="KW-0349">Heme</keyword>
<dbReference type="Gene3D" id="1.10.630.10">
    <property type="entry name" value="Cytochrome P450"/>
    <property type="match status" value="1"/>
</dbReference>